<organism evidence="2 3">
    <name type="scientific">Ceratina calcarata</name>
    <dbReference type="NCBI Taxonomy" id="156304"/>
    <lineage>
        <taxon>Eukaryota</taxon>
        <taxon>Metazoa</taxon>
        <taxon>Ecdysozoa</taxon>
        <taxon>Arthropoda</taxon>
        <taxon>Hexapoda</taxon>
        <taxon>Insecta</taxon>
        <taxon>Pterygota</taxon>
        <taxon>Neoptera</taxon>
        <taxon>Endopterygota</taxon>
        <taxon>Hymenoptera</taxon>
        <taxon>Apocrita</taxon>
        <taxon>Aculeata</taxon>
        <taxon>Apoidea</taxon>
        <taxon>Anthophila</taxon>
        <taxon>Apidae</taxon>
        <taxon>Ceratina</taxon>
        <taxon>Zadontomerus</taxon>
    </lineage>
</organism>
<dbReference type="Proteomes" id="UP000694925">
    <property type="component" value="Unplaced"/>
</dbReference>
<evidence type="ECO:0000313" key="4">
    <source>
        <dbReference type="RefSeq" id="XP_026672594.1"/>
    </source>
</evidence>
<evidence type="ECO:0000313" key="3">
    <source>
        <dbReference type="RefSeq" id="XP_017886572.1"/>
    </source>
</evidence>
<evidence type="ECO:0000256" key="1">
    <source>
        <dbReference type="SAM" id="SignalP"/>
    </source>
</evidence>
<gene>
    <name evidence="3 4" type="primary">LOC108628874</name>
</gene>
<dbReference type="GeneID" id="108628874"/>
<sequence>MAKSIFRAAAPLLCVVTIAWAGDRALLGGEDERRWNTPPELIPEQFMKTNDVKNERSLTIPITTSINVNAGSNAHSLGFQVGPEGISYSESNSFNRPLSQSNGVSQSQSVSFSAGLTGIAGAVSEASSQHHPIYGNQGNANNQALGFGIAAASSSGTVQNGHVATSAASSVGSVHSSASSGSSQGMNIRFPDQSHNRPIWTNIRPNHNNNGHQPTRMPKLDIEVKPHREPNRKPIMLVVSAPGPRWETRQPKIEIHKWHPTYRMYYDDEQR</sequence>
<name>A0AAJ7J898_9HYME</name>
<feature type="signal peptide" evidence="1">
    <location>
        <begin position="1"/>
        <end position="21"/>
    </location>
</feature>
<feature type="chain" id="PRO_5044708916" evidence="1">
    <location>
        <begin position="22"/>
        <end position="271"/>
    </location>
</feature>
<protein>
    <submittedName>
        <fullName evidence="3 4">Uncharacterized protein LOC108628874</fullName>
    </submittedName>
</protein>
<dbReference type="KEGG" id="ccal:108628874"/>
<dbReference type="AlphaFoldDB" id="A0AAJ7J898"/>
<keyword evidence="2" id="KW-1185">Reference proteome</keyword>
<dbReference type="RefSeq" id="XP_017886572.1">
    <property type="nucleotide sequence ID" value="XM_018031083.2"/>
</dbReference>
<keyword evidence="1" id="KW-0732">Signal</keyword>
<accession>A0AAJ7J898</accession>
<proteinExistence type="predicted"/>
<evidence type="ECO:0000313" key="2">
    <source>
        <dbReference type="Proteomes" id="UP000694925"/>
    </source>
</evidence>
<reference evidence="3 4" key="1">
    <citation type="submission" date="2025-04" db="UniProtKB">
        <authorList>
            <consortium name="RefSeq"/>
        </authorList>
    </citation>
    <scope>IDENTIFICATION</scope>
    <source>
        <tissue evidence="3 4">Whole body</tissue>
    </source>
</reference>
<dbReference type="RefSeq" id="XP_026672594.1">
    <property type="nucleotide sequence ID" value="XM_026816793.1"/>
</dbReference>